<evidence type="ECO:0000313" key="3">
    <source>
        <dbReference type="Proteomes" id="UP000067523"/>
    </source>
</evidence>
<organism evidence="2 3">
    <name type="scientific">Enterococcus rotai</name>
    <dbReference type="NCBI Taxonomy" id="118060"/>
    <lineage>
        <taxon>Bacteria</taxon>
        <taxon>Bacillati</taxon>
        <taxon>Bacillota</taxon>
        <taxon>Bacilli</taxon>
        <taxon>Lactobacillales</taxon>
        <taxon>Enterococcaceae</taxon>
        <taxon>Enterococcus</taxon>
    </lineage>
</organism>
<accession>A0A0U2XEQ3</accession>
<keyword evidence="3" id="KW-1185">Reference proteome</keyword>
<feature type="transmembrane region" description="Helical" evidence="1">
    <location>
        <begin position="6"/>
        <end position="26"/>
    </location>
</feature>
<dbReference type="STRING" id="118060.ATZ35_16485"/>
<evidence type="ECO:0000313" key="2">
    <source>
        <dbReference type="EMBL" id="ALS38688.1"/>
    </source>
</evidence>
<dbReference type="KEGG" id="erx:ATZ35_16485"/>
<gene>
    <name evidence="2" type="ORF">ATZ35_16485</name>
</gene>
<reference evidence="3" key="1">
    <citation type="submission" date="2015-12" db="EMBL/GenBank/DDBJ databases">
        <authorList>
            <person name="Lauer A."/>
            <person name="Humrighouse B."/>
            <person name="Loparev V."/>
            <person name="Shewmaker P.L."/>
            <person name="Whitney A.M."/>
            <person name="McLaughlin R.W."/>
        </authorList>
    </citation>
    <scope>NUCLEOTIDE SEQUENCE [LARGE SCALE GENOMIC DNA]</scope>
    <source>
        <strain evidence="3">LMG 26678</strain>
    </source>
</reference>
<dbReference type="Proteomes" id="UP000067523">
    <property type="component" value="Chromosome"/>
</dbReference>
<protein>
    <submittedName>
        <fullName evidence="2">Uncharacterized protein</fullName>
    </submittedName>
</protein>
<dbReference type="RefSeq" id="WP_208928214.1">
    <property type="nucleotide sequence ID" value="NZ_CP013655.1"/>
</dbReference>
<keyword evidence="1" id="KW-1133">Transmembrane helix</keyword>
<sequence>MSDILFFLCAIGTFYVVLEVIGFIWNKLASPRKENKPVESKYTDDEIRMAQYLEAKARSDTRYQVFRQMMHDTARKDDR</sequence>
<dbReference type="AlphaFoldDB" id="A0A0U2XEQ3"/>
<keyword evidence="1" id="KW-0812">Transmembrane</keyword>
<name>A0A0U2XEQ3_9ENTE</name>
<dbReference type="EMBL" id="CP013655">
    <property type="protein sequence ID" value="ALS38688.1"/>
    <property type="molecule type" value="Genomic_DNA"/>
</dbReference>
<evidence type="ECO:0000256" key="1">
    <source>
        <dbReference type="SAM" id="Phobius"/>
    </source>
</evidence>
<proteinExistence type="predicted"/>
<keyword evidence="1" id="KW-0472">Membrane</keyword>